<dbReference type="InterPro" id="IPR001759">
    <property type="entry name" value="PTX_dom"/>
</dbReference>
<comment type="caution">
    <text evidence="6">Lacks conserved residue(s) required for the propagation of feature annotation.</text>
</comment>
<keyword evidence="2" id="KW-0479">Metal-binding</keyword>
<dbReference type="PANTHER" id="PTHR19277:SF125">
    <property type="entry name" value="B6"/>
    <property type="match status" value="1"/>
</dbReference>
<dbReference type="PANTHER" id="PTHR19277">
    <property type="entry name" value="PENTRAXIN"/>
    <property type="match status" value="1"/>
</dbReference>
<keyword evidence="3" id="KW-0106">Calcium</keyword>
<protein>
    <submittedName>
        <fullName evidence="9">C-reactive protein 1.4-like</fullName>
    </submittedName>
</protein>
<comment type="cofactor">
    <cofactor evidence="1">
        <name>Ca(2+)</name>
        <dbReference type="ChEBI" id="CHEBI:29108"/>
    </cofactor>
</comment>
<dbReference type="SUPFAM" id="SSF49899">
    <property type="entry name" value="Concanavalin A-like lectins/glucanases"/>
    <property type="match status" value="1"/>
</dbReference>
<evidence type="ECO:0000256" key="2">
    <source>
        <dbReference type="ARBA" id="ARBA00022723"/>
    </source>
</evidence>
<keyword evidence="4" id="KW-1015">Disulfide bond</keyword>
<accession>A0ABM1BQQ6</accession>
<evidence type="ECO:0000256" key="6">
    <source>
        <dbReference type="PROSITE-ProRule" id="PRU01172"/>
    </source>
</evidence>
<proteinExistence type="predicted"/>
<dbReference type="PRINTS" id="PR00895">
    <property type="entry name" value="PENTAXIN"/>
</dbReference>
<dbReference type="RefSeq" id="XP_013786822.1">
    <property type="nucleotide sequence ID" value="XM_013931368.1"/>
</dbReference>
<organism evidence="8 9">
    <name type="scientific">Limulus polyphemus</name>
    <name type="common">Atlantic horseshoe crab</name>
    <dbReference type="NCBI Taxonomy" id="6850"/>
    <lineage>
        <taxon>Eukaryota</taxon>
        <taxon>Metazoa</taxon>
        <taxon>Ecdysozoa</taxon>
        <taxon>Arthropoda</taxon>
        <taxon>Chelicerata</taxon>
        <taxon>Merostomata</taxon>
        <taxon>Xiphosura</taxon>
        <taxon>Limulidae</taxon>
        <taxon>Limulus</taxon>
    </lineage>
</organism>
<dbReference type="GeneID" id="106470803"/>
<evidence type="ECO:0000259" key="7">
    <source>
        <dbReference type="PROSITE" id="PS51828"/>
    </source>
</evidence>
<evidence type="ECO:0000256" key="4">
    <source>
        <dbReference type="ARBA" id="ARBA00023157"/>
    </source>
</evidence>
<dbReference type="PROSITE" id="PS51828">
    <property type="entry name" value="PTX_2"/>
    <property type="match status" value="1"/>
</dbReference>
<evidence type="ECO:0000256" key="3">
    <source>
        <dbReference type="ARBA" id="ARBA00022837"/>
    </source>
</evidence>
<dbReference type="InterPro" id="IPR013320">
    <property type="entry name" value="ConA-like_dom_sf"/>
</dbReference>
<dbReference type="Pfam" id="PF00354">
    <property type="entry name" value="Pentaxin"/>
    <property type="match status" value="1"/>
</dbReference>
<dbReference type="Proteomes" id="UP000694941">
    <property type="component" value="Unplaced"/>
</dbReference>
<evidence type="ECO:0000256" key="1">
    <source>
        <dbReference type="ARBA" id="ARBA00001913"/>
    </source>
</evidence>
<name>A0ABM1BQQ6_LIMPO</name>
<keyword evidence="5" id="KW-0325">Glycoprotein</keyword>
<evidence type="ECO:0000313" key="8">
    <source>
        <dbReference type="Proteomes" id="UP000694941"/>
    </source>
</evidence>
<reference evidence="9" key="1">
    <citation type="submission" date="2025-08" db="UniProtKB">
        <authorList>
            <consortium name="RefSeq"/>
        </authorList>
    </citation>
    <scope>IDENTIFICATION</scope>
    <source>
        <tissue evidence="9">Muscle</tissue>
    </source>
</reference>
<feature type="domain" description="Pentraxin (PTX)" evidence="7">
    <location>
        <begin position="1"/>
        <end position="101"/>
    </location>
</feature>
<evidence type="ECO:0000313" key="9">
    <source>
        <dbReference type="RefSeq" id="XP_013786822.1"/>
    </source>
</evidence>
<dbReference type="Gene3D" id="2.60.120.200">
    <property type="match status" value="1"/>
</dbReference>
<keyword evidence="8" id="KW-1185">Reference proteome</keyword>
<gene>
    <name evidence="9" type="primary">LOC106470803</name>
</gene>
<evidence type="ECO:0000256" key="5">
    <source>
        <dbReference type="ARBA" id="ARBA00023180"/>
    </source>
</evidence>
<dbReference type="InterPro" id="IPR051360">
    <property type="entry name" value="Neuronal_Pentraxin_Related"/>
</dbReference>
<sequence>MYVDGSKCSESKIKVGVGVEIRRDGSAVIGQEQDKIGGGFDSKQAWHGELSDLQLWSEPLCSTQIYRLFRRDSNQVGSVISWMQSSIVANGVVFSGSNECNDLKEV</sequence>